<keyword evidence="1" id="KW-0378">Hydrolase</keyword>
<dbReference type="Gene3D" id="3.40.50.1820">
    <property type="entry name" value="alpha/beta hydrolase"/>
    <property type="match status" value="1"/>
</dbReference>
<dbReference type="EMBL" id="FMTS01000001">
    <property type="protein sequence ID" value="SCW40955.1"/>
    <property type="molecule type" value="Genomic_DNA"/>
</dbReference>
<dbReference type="InterPro" id="IPR001375">
    <property type="entry name" value="Peptidase_S9_cat"/>
</dbReference>
<dbReference type="PANTHER" id="PTHR42776:SF27">
    <property type="entry name" value="DIPEPTIDYL PEPTIDASE FAMILY MEMBER 6"/>
    <property type="match status" value="1"/>
</dbReference>
<evidence type="ECO:0000313" key="4">
    <source>
        <dbReference type="EMBL" id="SCW40955.1"/>
    </source>
</evidence>
<evidence type="ECO:0000259" key="3">
    <source>
        <dbReference type="Pfam" id="PF00326"/>
    </source>
</evidence>
<sequence>MTRGSSNPLKALLKSTAIAALSVGLLAGGIGIAHAAYTPPAKPVSIDDLARYDELTGVTISPDGKHIAGLIAVKGQKWPVISIWDTDDLSKKPIWIPSETQRIEGVGFFSNDKIYFQTEQPITGYDGKPTFTTKVYYSDLEGRKIEEPFKMTGTLNKDVRDSMARTASARIFNRNLYDDTKVLMETVNPDDFAQKIFELDTKTGKTRTVALGSTEFNFVAAGVDLNTGEPLIKEQIDNVGGEYWYKVYIKDRATGEWVYHAPLSYKVAERKKIDIQGFDTDPNQLVVSTNINGDKLAIYDYDIAAQKFSAEPLFASDKYDIDGVGFAIDRANRKTEIFAVAVEGPATTISYLDPKWAAVQKSIEASFPGKNVNLTINRDTYQMAVVEVEAPDLPPQYYLYKDGKLQPLGGAKPWIDPKTLGKAEFVTYKARDGLDIPAFITYPPGWTADQGPVPLIVMPHGGPWARDHFGWDPAGWPQFFATRGIAVIQPQYRGSEGWGDKLWKAGDKEWGQKMSDDNDDAAAYLVSKGVADPKRMAIMGYSYGGFAAIAASVRPNSPYKCAIAGAGVSSLQRIGNLWGDSHIQRDIQGKTVDGMDPLKNVDKANIPILLYHGDHDRQADTEHSRMFYAAMKAAGKDVQYTEIKGMWHTLPWHVEWQEQSLGLMEDFLKSPKCGLIN</sequence>
<protein>
    <submittedName>
        <fullName evidence="4">Dipeptidyl aminopeptidase/acylaminoacyl peptidase</fullName>
    </submittedName>
</protein>
<dbReference type="STRING" id="260084.SAMN02927928_1014"/>
<proteinExistence type="predicted"/>
<dbReference type="PANTHER" id="PTHR42776">
    <property type="entry name" value="SERINE PEPTIDASE S9 FAMILY MEMBER"/>
    <property type="match status" value="1"/>
</dbReference>
<evidence type="ECO:0000313" key="5">
    <source>
        <dbReference type="Proteomes" id="UP000199150"/>
    </source>
</evidence>
<feature type="signal peptide" evidence="2">
    <location>
        <begin position="1"/>
        <end position="35"/>
    </location>
</feature>
<dbReference type="Pfam" id="PF00326">
    <property type="entry name" value="Peptidase_S9"/>
    <property type="match status" value="1"/>
</dbReference>
<dbReference type="OrthoDB" id="128799at2"/>
<dbReference type="GO" id="GO:0004252">
    <property type="term" value="F:serine-type endopeptidase activity"/>
    <property type="evidence" value="ECO:0007669"/>
    <property type="project" value="TreeGrafter"/>
</dbReference>
<keyword evidence="4" id="KW-0031">Aminopeptidase</keyword>
<keyword evidence="4" id="KW-0645">Protease</keyword>
<evidence type="ECO:0000256" key="2">
    <source>
        <dbReference type="SAM" id="SignalP"/>
    </source>
</evidence>
<dbReference type="SUPFAM" id="SSF50993">
    <property type="entry name" value="Peptidase/esterase 'gauge' domain"/>
    <property type="match status" value="1"/>
</dbReference>
<dbReference type="AlphaFoldDB" id="A0A1G4Q945"/>
<accession>A0A1G4Q945</accession>
<evidence type="ECO:0000256" key="1">
    <source>
        <dbReference type="ARBA" id="ARBA00022801"/>
    </source>
</evidence>
<feature type="domain" description="Peptidase S9 prolyl oligopeptidase catalytic" evidence="3">
    <location>
        <begin position="477"/>
        <end position="649"/>
    </location>
</feature>
<dbReference type="GO" id="GO:0004177">
    <property type="term" value="F:aminopeptidase activity"/>
    <property type="evidence" value="ECO:0007669"/>
    <property type="project" value="UniProtKB-KW"/>
</dbReference>
<keyword evidence="5" id="KW-1185">Reference proteome</keyword>
<dbReference type="RefSeq" id="WP_090644400.1">
    <property type="nucleotide sequence ID" value="NZ_CBCRYE010000001.1"/>
</dbReference>
<dbReference type="SUPFAM" id="SSF53474">
    <property type="entry name" value="alpha/beta-Hydrolases"/>
    <property type="match status" value="1"/>
</dbReference>
<keyword evidence="2" id="KW-0732">Signal</keyword>
<name>A0A1G4Q945_9CAUL</name>
<gene>
    <name evidence="4" type="ORF">SAMN02927928_1014</name>
</gene>
<dbReference type="GO" id="GO:0006508">
    <property type="term" value="P:proteolysis"/>
    <property type="evidence" value="ECO:0007669"/>
    <property type="project" value="InterPro"/>
</dbReference>
<reference evidence="5" key="1">
    <citation type="submission" date="2016-10" db="EMBL/GenBank/DDBJ databases">
        <authorList>
            <person name="Varghese N."/>
            <person name="Submissions S."/>
        </authorList>
    </citation>
    <scope>NUCLEOTIDE SEQUENCE [LARGE SCALE GENOMIC DNA]</scope>
    <source>
        <strain evidence="5">CGMCC 1.3431</strain>
    </source>
</reference>
<dbReference type="Proteomes" id="UP000199150">
    <property type="component" value="Unassembled WGS sequence"/>
</dbReference>
<feature type="chain" id="PRO_5011505760" evidence="2">
    <location>
        <begin position="36"/>
        <end position="677"/>
    </location>
</feature>
<dbReference type="InterPro" id="IPR029058">
    <property type="entry name" value="AB_hydrolase_fold"/>
</dbReference>
<organism evidence="4 5">
    <name type="scientific">Asticcacaulis taihuensis</name>
    <dbReference type="NCBI Taxonomy" id="260084"/>
    <lineage>
        <taxon>Bacteria</taxon>
        <taxon>Pseudomonadati</taxon>
        <taxon>Pseudomonadota</taxon>
        <taxon>Alphaproteobacteria</taxon>
        <taxon>Caulobacterales</taxon>
        <taxon>Caulobacteraceae</taxon>
        <taxon>Asticcacaulis</taxon>
    </lineage>
</organism>